<evidence type="ECO:0000256" key="3">
    <source>
        <dbReference type="ARBA" id="ARBA00023125"/>
    </source>
</evidence>
<dbReference type="InterPro" id="IPR010992">
    <property type="entry name" value="IHF-like_DNA-bd_dom_sf"/>
</dbReference>
<dbReference type="Proteomes" id="UP000198281">
    <property type="component" value="Unassembled WGS sequence"/>
</dbReference>
<dbReference type="CDD" id="cd13831">
    <property type="entry name" value="HU"/>
    <property type="match status" value="1"/>
</dbReference>
<sequence length="91" mass="9586">MNNTDLAEKIAAEQGITKADARKIVDAIFAGIGEAAAKGEEIALNGFGKFKVKESPAREGRNPATGEPMTIKASRKISFSAAKALKDKLNP</sequence>
<protein>
    <submittedName>
        <fullName evidence="5">DNA-binding protein HU-beta</fullName>
    </submittedName>
</protein>
<evidence type="ECO:0000313" key="6">
    <source>
        <dbReference type="Proteomes" id="UP000198281"/>
    </source>
</evidence>
<evidence type="ECO:0000256" key="2">
    <source>
        <dbReference type="ARBA" id="ARBA00023067"/>
    </source>
</evidence>
<dbReference type="GO" id="GO:0030527">
    <property type="term" value="F:structural constituent of chromatin"/>
    <property type="evidence" value="ECO:0007669"/>
    <property type="project" value="InterPro"/>
</dbReference>
<dbReference type="Gene3D" id="4.10.520.10">
    <property type="entry name" value="IHF-like DNA-binding proteins"/>
    <property type="match status" value="1"/>
</dbReference>
<dbReference type="OrthoDB" id="9799835at2"/>
<name>A0A239KA30_9SPHN</name>
<evidence type="ECO:0000313" key="5">
    <source>
        <dbReference type="EMBL" id="SNT14503.1"/>
    </source>
</evidence>
<dbReference type="AlphaFoldDB" id="A0A239KA30"/>
<dbReference type="GO" id="GO:0030261">
    <property type="term" value="P:chromosome condensation"/>
    <property type="evidence" value="ECO:0007669"/>
    <property type="project" value="UniProtKB-KW"/>
</dbReference>
<dbReference type="PANTHER" id="PTHR33175:SF3">
    <property type="entry name" value="DNA-BINDING PROTEIN HU-BETA"/>
    <property type="match status" value="1"/>
</dbReference>
<gene>
    <name evidence="5" type="ORF">SAMN06295912_14813</name>
</gene>
<dbReference type="InterPro" id="IPR000119">
    <property type="entry name" value="Hist_DNA-bd"/>
</dbReference>
<evidence type="ECO:0000256" key="1">
    <source>
        <dbReference type="ARBA" id="ARBA00010529"/>
    </source>
</evidence>
<keyword evidence="2" id="KW-0226">DNA condensation</keyword>
<dbReference type="PANTHER" id="PTHR33175">
    <property type="entry name" value="DNA-BINDING PROTEIN HU"/>
    <property type="match status" value="1"/>
</dbReference>
<dbReference type="PRINTS" id="PR01727">
    <property type="entry name" value="DNABINDINGHU"/>
</dbReference>
<accession>A0A239KA30</accession>
<evidence type="ECO:0000256" key="4">
    <source>
        <dbReference type="RuleBase" id="RU003939"/>
    </source>
</evidence>
<keyword evidence="6" id="KW-1185">Reference proteome</keyword>
<dbReference type="SUPFAM" id="SSF47729">
    <property type="entry name" value="IHF-like DNA-binding proteins"/>
    <property type="match status" value="1"/>
</dbReference>
<dbReference type="SMART" id="SM00411">
    <property type="entry name" value="BHL"/>
    <property type="match status" value="1"/>
</dbReference>
<dbReference type="EMBL" id="FZOS01000048">
    <property type="protein sequence ID" value="SNT14503.1"/>
    <property type="molecule type" value="Genomic_DNA"/>
</dbReference>
<comment type="similarity">
    <text evidence="1 4">Belongs to the bacterial histone-like protein family.</text>
</comment>
<reference evidence="6" key="1">
    <citation type="submission" date="2017-06" db="EMBL/GenBank/DDBJ databases">
        <authorList>
            <person name="Varghese N."/>
            <person name="Submissions S."/>
        </authorList>
    </citation>
    <scope>NUCLEOTIDE SEQUENCE [LARGE SCALE GENOMIC DNA]</scope>
    <source>
        <strain evidence="6">LNB2</strain>
    </source>
</reference>
<dbReference type="GO" id="GO:0003677">
    <property type="term" value="F:DNA binding"/>
    <property type="evidence" value="ECO:0007669"/>
    <property type="project" value="UniProtKB-KW"/>
</dbReference>
<organism evidence="5 6">
    <name type="scientific">Edaphosphingomonas laterariae</name>
    <dbReference type="NCBI Taxonomy" id="861865"/>
    <lineage>
        <taxon>Bacteria</taxon>
        <taxon>Pseudomonadati</taxon>
        <taxon>Pseudomonadota</taxon>
        <taxon>Alphaproteobacteria</taxon>
        <taxon>Sphingomonadales</taxon>
        <taxon>Rhizorhabdaceae</taxon>
        <taxon>Edaphosphingomonas</taxon>
    </lineage>
</organism>
<proteinExistence type="inferred from homology"/>
<keyword evidence="3 5" id="KW-0238">DNA-binding</keyword>
<dbReference type="Pfam" id="PF00216">
    <property type="entry name" value="Bac_DNA_binding"/>
    <property type="match status" value="1"/>
</dbReference>